<dbReference type="AlphaFoldDB" id="S7W5G1"/>
<gene>
    <name evidence="1" type="ORF">SLOPH_2506</name>
</gene>
<feature type="non-terminal residue" evidence="1">
    <location>
        <position position="103"/>
    </location>
</feature>
<comment type="caution">
    <text evidence="1">The sequence shown here is derived from an EMBL/GenBank/DDBJ whole genome shotgun (WGS) entry which is preliminary data.</text>
</comment>
<evidence type="ECO:0000313" key="2">
    <source>
        <dbReference type="Proteomes" id="UP000014978"/>
    </source>
</evidence>
<dbReference type="EMBL" id="ATCN01001094">
    <property type="protein sequence ID" value="EPR78006.1"/>
    <property type="molecule type" value="Genomic_DNA"/>
</dbReference>
<proteinExistence type="predicted"/>
<reference evidence="2" key="1">
    <citation type="journal article" date="2013" name="PLoS Genet.">
        <title>The genome of Spraguea lophii and the basis of host-microsporidian interactions.</title>
        <authorList>
            <person name="Campbell S.E."/>
            <person name="Williams T.A."/>
            <person name="Yousuf A."/>
            <person name="Soanes D.M."/>
            <person name="Paszkiewicz K.H."/>
            <person name="Williams B.A.P."/>
        </authorList>
    </citation>
    <scope>NUCLEOTIDE SEQUENCE [LARGE SCALE GENOMIC DNA]</scope>
    <source>
        <strain evidence="2">42_110</strain>
    </source>
</reference>
<protein>
    <submittedName>
        <fullName evidence="1">Uncharacterized protein</fullName>
    </submittedName>
</protein>
<dbReference type="Proteomes" id="UP000014978">
    <property type="component" value="Unassembled WGS sequence"/>
</dbReference>
<dbReference type="VEuPathDB" id="MicrosporidiaDB:SLOPH_2506"/>
<accession>S7W5G1</accession>
<name>S7W5G1_SPRLO</name>
<keyword evidence="2" id="KW-1185">Reference proteome</keyword>
<dbReference type="InParanoid" id="S7W5G1"/>
<evidence type="ECO:0000313" key="1">
    <source>
        <dbReference type="EMBL" id="EPR78006.1"/>
    </source>
</evidence>
<sequence>MDKPRNHAKTRKEIEEMLQNIFKYVTYKREEKLAFLMRRIDVYYYYEDNPELIQDSYNDYQKRKSIIDHFETIVIIMTEMLPDKQEDIEEALIRLLNQLNFNY</sequence>
<dbReference type="HOGENOM" id="CLU_2270280_0_0_1"/>
<organism evidence="1 2">
    <name type="scientific">Spraguea lophii (strain 42_110)</name>
    <name type="common">Microsporidian parasite</name>
    <dbReference type="NCBI Taxonomy" id="1358809"/>
    <lineage>
        <taxon>Eukaryota</taxon>
        <taxon>Fungi</taxon>
        <taxon>Fungi incertae sedis</taxon>
        <taxon>Microsporidia</taxon>
        <taxon>Spragueidae</taxon>
        <taxon>Spraguea</taxon>
    </lineage>
</organism>